<dbReference type="InterPro" id="IPR054544">
    <property type="entry name" value="Pest_crys_Cry1Aa_dom-IV"/>
</dbReference>
<dbReference type="STRING" id="2756.BFR44_09905"/>
<accession>A0A1D2LBQ7</accession>
<gene>
    <name evidence="6" type="ORF">CNY62_06955</name>
</gene>
<dbReference type="Gene3D" id="2.60.40.10">
    <property type="entry name" value="Immunoglobulins"/>
    <property type="match status" value="1"/>
</dbReference>
<dbReference type="OrthoDB" id="2482692at2"/>
<dbReference type="RefSeq" id="WP_069125931.1">
    <property type="nucleotide sequence ID" value="NZ_CP023483.1"/>
</dbReference>
<evidence type="ECO:0000313" key="7">
    <source>
        <dbReference type="Proteomes" id="UP000243591"/>
    </source>
</evidence>
<evidence type="ECO:0000259" key="3">
    <source>
        <dbReference type="Pfam" id="PF02018"/>
    </source>
</evidence>
<dbReference type="GO" id="GO:0016798">
    <property type="term" value="F:hydrolase activity, acting on glycosyl bonds"/>
    <property type="evidence" value="ECO:0007669"/>
    <property type="project" value="InterPro"/>
</dbReference>
<dbReference type="KEGG" id="bths:CNY62_06955"/>
<organism evidence="6 7">
    <name type="scientific">Brochothrix thermosphacta</name>
    <name type="common">Microbacterium thermosphactum</name>
    <dbReference type="NCBI Taxonomy" id="2756"/>
    <lineage>
        <taxon>Bacteria</taxon>
        <taxon>Bacillati</taxon>
        <taxon>Bacillota</taxon>
        <taxon>Bacilli</taxon>
        <taxon>Bacillales</taxon>
        <taxon>Listeriaceae</taxon>
        <taxon>Brochothrix</taxon>
    </lineage>
</organism>
<feature type="domain" description="Pesticidal crystal protein Cry1Aa" evidence="5">
    <location>
        <begin position="660"/>
        <end position="720"/>
    </location>
</feature>
<proteinExistence type="predicted"/>
<dbReference type="InterPro" id="IPR013783">
    <property type="entry name" value="Ig-like_fold"/>
</dbReference>
<evidence type="ECO:0000313" key="6">
    <source>
        <dbReference type="EMBL" id="ATF26148.1"/>
    </source>
</evidence>
<dbReference type="SUPFAM" id="SSF49785">
    <property type="entry name" value="Galactose-binding domain-like"/>
    <property type="match status" value="1"/>
</dbReference>
<dbReference type="Gene3D" id="2.60.120.260">
    <property type="entry name" value="Galactose-binding domain-like"/>
    <property type="match status" value="3"/>
</dbReference>
<dbReference type="Pfam" id="PF02018">
    <property type="entry name" value="CBM_4_9"/>
    <property type="match status" value="1"/>
</dbReference>
<name>A0A1D2LBQ7_BROTH</name>
<dbReference type="Pfam" id="PF17936">
    <property type="entry name" value="Big_6"/>
    <property type="match status" value="1"/>
</dbReference>
<keyword evidence="2" id="KW-0732">Signal</keyword>
<reference evidence="6 7" key="1">
    <citation type="submission" date="2017-09" db="EMBL/GenBank/DDBJ databases">
        <title>Complete Genome Sequences of Two Strains of the Meat Spoilage Bacterium Brochothrix thermosphacta Isolated from Ground Chicken.</title>
        <authorList>
            <person name="Paoli G.C."/>
            <person name="Wijey C."/>
            <person name="Chen C.-Y."/>
            <person name="Nguyen L."/>
            <person name="Yan X."/>
            <person name="Irwin P.L."/>
        </authorList>
    </citation>
    <scope>NUCLEOTIDE SEQUENCE [LARGE SCALE GENOMIC DNA]</scope>
    <source>
        <strain evidence="6 7">BI</strain>
    </source>
</reference>
<evidence type="ECO:0000256" key="2">
    <source>
        <dbReference type="SAM" id="SignalP"/>
    </source>
</evidence>
<dbReference type="EMBL" id="CP023483">
    <property type="protein sequence ID" value="ATF26148.1"/>
    <property type="molecule type" value="Genomic_DNA"/>
</dbReference>
<feature type="domain" description="Pesticidal crystal protein Cry1Aa" evidence="5">
    <location>
        <begin position="527"/>
        <end position="586"/>
    </location>
</feature>
<evidence type="ECO:0000256" key="1">
    <source>
        <dbReference type="ARBA" id="ARBA00022801"/>
    </source>
</evidence>
<feature type="signal peptide" evidence="2">
    <location>
        <begin position="1"/>
        <end position="29"/>
    </location>
</feature>
<sequence>MNKKKIFGIAMSINLIASPLLVDVAPVLAKADENTPQKESRFVNQNINLLKNPEMAPAANGLGVSGYNLYSYNHINGKLDASLNTSGSYGTKVNFDTYVKQTESGKLRFTTDLGGIEVVKGTDGPVVEQQVPVIAGQTYEFSFKAQLEGDSSYWTRKEFAVLYSMGAALTKEVYDDTATRTFKTTYTATETGTIPIRFGIYRTYRANTAGATQHNYVWDAKVVNVDKSAPAAPKANRVDTDSSTLTGTAEANTSMLIKDSAGKLLSTIKVDAKGNYSFAVNKPAYNTVYYIANKDIAGNISDDTKVTVAQGNVIAPVVNRVDDEMDTVVGHTEPKSKVIATYNNAQNEMITAEAMADDNGDFSVEIKSGIKAETDFKVISELNGVKSKETSFHVIEKTYETAVVTVDNLFVDKTHAAIIKGMDESIIANAQADVDLVKNADRKAELQVLVDSATAMLIERNKQSAVSTDIADVFANDEETALVEGVTEEQLEKIGVAIADLTDKEKAAEFEQRLENAQTLLTERRHQEAATAAIEALFTDDTHEAIGKDVVKETIDAATELVSKVTDADKKAEYTEQIKIAQELLDTRIENARLLGLANDAVAALFTTADKAELIAGMTQETIDAAAEVVAGVNDADESARTALESDIKHATALLVERHNQEAATIAIDKLFADDTHSQMHPDLTQKQIDEAQALVDKVKDAEPLAKFTAEIKAAQKFLDIENAHLAHLAATQDAVENLFTGPNHTAIKSTTDQREINDVQALVNAVAYPEEKAKLQAEVDKAQDFLTNTTAVVIEKIAALSTDLIANDKLTANGAVAMITDQTQIDDVYNAIVKMPASAKDKATFTAQVKAVEDLYKNRTNEQVGNLVQNNEFDLGITEWTTWMSSTAKRPTTVRDGAEGNNVIKLEGNSSAEQIIEDLDPNTTYTLTAYVKADKGGRIKLGAKNFGGVNTLGSNFTEDKYSKGEVTFTTGPNNTKATIYLYNPTDLNGYADVVLLKNASSDLNKPVVSAAVAAVDALYVNQIVAGGGKAQHVVQQGALHATTTVEKIAAAKALVTALDDKYAIKATLLETLTESTLLLQQREDNKHSNLLVNSDFAADFSNWKVWTGGTTAPVITQDSNMTGNVVEISPNSSLEQKVQGLKANTTYELTVQSKTDNNEPFSIGVKNTGAATPTVALINGRTYNEAVVKFTTGDNPANTTVYMYKSGGNGKGYAGLTTVHEVVSNDDVVAEVTNLFVKNNKKKTALNWKVTTETLDELQTKVNVIEDVVVKERMNKRLKEAQELLAKVTAERLNNQVSTNADFSLGLDGWKPWNSATAKVPTVVANTASFDQALTLNGESSVERTITLKPNTAYKYTVYGKSYETERVAMGMKAMADTVVNSVLIDDSAVDAETTIEFTTGPATTSGRLFIYKSVGSVDTFIQSVRVSEVTK</sequence>
<dbReference type="InterPro" id="IPR003305">
    <property type="entry name" value="CenC_carb-bd"/>
</dbReference>
<dbReference type="Pfam" id="PF18449">
    <property type="entry name" value="Endotoxin_C2"/>
    <property type="match status" value="3"/>
</dbReference>
<evidence type="ECO:0000259" key="4">
    <source>
        <dbReference type="Pfam" id="PF17936"/>
    </source>
</evidence>
<dbReference type="InterPro" id="IPR041498">
    <property type="entry name" value="Big_6"/>
</dbReference>
<dbReference type="Proteomes" id="UP000243591">
    <property type="component" value="Chromosome"/>
</dbReference>
<feature type="chain" id="PRO_5038879045" evidence="2">
    <location>
        <begin position="30"/>
        <end position="1433"/>
    </location>
</feature>
<keyword evidence="7" id="KW-1185">Reference proteome</keyword>
<protein>
    <submittedName>
        <fullName evidence="6">Uncharacterized protein</fullName>
    </submittedName>
</protein>
<feature type="domain" description="Pesticidal crystal protein Cry1Aa" evidence="5">
    <location>
        <begin position="729"/>
        <end position="787"/>
    </location>
</feature>
<keyword evidence="1" id="KW-0378">Hydrolase</keyword>
<dbReference type="InterPro" id="IPR008979">
    <property type="entry name" value="Galactose-bd-like_sf"/>
</dbReference>
<evidence type="ECO:0000259" key="5">
    <source>
        <dbReference type="Pfam" id="PF18449"/>
    </source>
</evidence>
<feature type="domain" description="Bacterial Ig" evidence="4">
    <location>
        <begin position="229"/>
        <end position="309"/>
    </location>
</feature>
<feature type="domain" description="CBM-cenC" evidence="3">
    <location>
        <begin position="866"/>
        <end position="985"/>
    </location>
</feature>